<proteinExistence type="predicted"/>
<reference evidence="1 2" key="1">
    <citation type="submission" date="2019-03" db="EMBL/GenBank/DDBJ databases">
        <title>Single cell metagenomics reveals metabolic interactions within the superorganism composed of flagellate Streblomastix strix and complex community of Bacteroidetes bacteria on its surface.</title>
        <authorList>
            <person name="Treitli S.C."/>
            <person name="Kolisko M."/>
            <person name="Husnik F."/>
            <person name="Keeling P."/>
            <person name="Hampl V."/>
        </authorList>
    </citation>
    <scope>NUCLEOTIDE SEQUENCE [LARGE SCALE GENOMIC DNA]</scope>
    <source>
        <strain evidence="1">ST1C</strain>
    </source>
</reference>
<gene>
    <name evidence="1" type="ORF">EZS28_032525</name>
</gene>
<dbReference type="AlphaFoldDB" id="A0A5J4UN89"/>
<evidence type="ECO:0000313" key="2">
    <source>
        <dbReference type="Proteomes" id="UP000324800"/>
    </source>
</evidence>
<accession>A0A5J4UN89</accession>
<feature type="non-terminal residue" evidence="1">
    <location>
        <position position="160"/>
    </location>
</feature>
<sequence>MTSVASSEQKQIQTQALGTSQQQDLSAGVFKTKGDSEEVSIGRMALVGIKIMGISGRRISEVVGTMVLLRSVVSSQHVFRLLECLQCKCESWIAGLVSWELRVSFTGAVSECGPVHSGKKEGAEFQYILAAAWSDAEIRSVWSECDSAYGTRCHITCNWY</sequence>
<organism evidence="1 2">
    <name type="scientific">Streblomastix strix</name>
    <dbReference type="NCBI Taxonomy" id="222440"/>
    <lineage>
        <taxon>Eukaryota</taxon>
        <taxon>Metamonada</taxon>
        <taxon>Preaxostyla</taxon>
        <taxon>Oxymonadida</taxon>
        <taxon>Streblomastigidae</taxon>
        <taxon>Streblomastix</taxon>
    </lineage>
</organism>
<comment type="caution">
    <text evidence="1">The sequence shown here is derived from an EMBL/GenBank/DDBJ whole genome shotgun (WGS) entry which is preliminary data.</text>
</comment>
<dbReference type="EMBL" id="SNRW01014020">
    <property type="protein sequence ID" value="KAA6371949.1"/>
    <property type="molecule type" value="Genomic_DNA"/>
</dbReference>
<dbReference type="Proteomes" id="UP000324800">
    <property type="component" value="Unassembled WGS sequence"/>
</dbReference>
<name>A0A5J4UN89_9EUKA</name>
<protein>
    <submittedName>
        <fullName evidence="1">Uncharacterized protein</fullName>
    </submittedName>
</protein>
<evidence type="ECO:0000313" key="1">
    <source>
        <dbReference type="EMBL" id="KAA6371949.1"/>
    </source>
</evidence>